<dbReference type="AlphaFoldDB" id="A0A5C6P4W4"/>
<evidence type="ECO:0000313" key="2">
    <source>
        <dbReference type="Proteomes" id="UP000324091"/>
    </source>
</evidence>
<reference evidence="1 2" key="1">
    <citation type="submission" date="2019-04" db="EMBL/GenBank/DDBJ databases">
        <title>Chromosome genome assembly for Takifugu flavidus.</title>
        <authorList>
            <person name="Xiao S."/>
        </authorList>
    </citation>
    <scope>NUCLEOTIDE SEQUENCE [LARGE SCALE GENOMIC DNA]</scope>
    <source>
        <strain evidence="1">HTHZ2018</strain>
        <tissue evidence="1">Muscle</tissue>
    </source>
</reference>
<proteinExistence type="predicted"/>
<protein>
    <submittedName>
        <fullName evidence="1">Uncharacterized protein</fullName>
    </submittedName>
</protein>
<sequence length="142" mass="15668">MLGDVITLALTHQLRNNLRPVGGRAYFRVDGAALQRRRKLLDSRGKGRLYLPLRAVCGRPPARPEEQLGDGRSLDVCGLLKDGKHADGVRQEFKENAEEEEKSAAQHAGCVVHGCTDDQAVAWPQSAHIWCTPMRVNPHGPE</sequence>
<accession>A0A5C6P4W4</accession>
<evidence type="ECO:0000313" key="1">
    <source>
        <dbReference type="EMBL" id="TWW73918.1"/>
    </source>
</evidence>
<dbReference type="Proteomes" id="UP000324091">
    <property type="component" value="Chromosome 15"/>
</dbReference>
<comment type="caution">
    <text evidence="1">The sequence shown here is derived from an EMBL/GenBank/DDBJ whole genome shotgun (WGS) entry which is preliminary data.</text>
</comment>
<organism evidence="1 2">
    <name type="scientific">Takifugu flavidus</name>
    <name type="common">sansaifugu</name>
    <dbReference type="NCBI Taxonomy" id="433684"/>
    <lineage>
        <taxon>Eukaryota</taxon>
        <taxon>Metazoa</taxon>
        <taxon>Chordata</taxon>
        <taxon>Craniata</taxon>
        <taxon>Vertebrata</taxon>
        <taxon>Euteleostomi</taxon>
        <taxon>Actinopterygii</taxon>
        <taxon>Neopterygii</taxon>
        <taxon>Teleostei</taxon>
        <taxon>Neoteleostei</taxon>
        <taxon>Acanthomorphata</taxon>
        <taxon>Eupercaria</taxon>
        <taxon>Tetraodontiformes</taxon>
        <taxon>Tetradontoidea</taxon>
        <taxon>Tetraodontidae</taxon>
        <taxon>Takifugu</taxon>
    </lineage>
</organism>
<keyword evidence="2" id="KW-1185">Reference proteome</keyword>
<dbReference type="EMBL" id="RHFK02000007">
    <property type="protein sequence ID" value="TWW73918.1"/>
    <property type="molecule type" value="Genomic_DNA"/>
</dbReference>
<name>A0A5C6P4W4_9TELE</name>
<gene>
    <name evidence="1" type="ORF">D4764_15G0013140</name>
</gene>